<dbReference type="Gene3D" id="3.40.50.1820">
    <property type="entry name" value="alpha/beta hydrolase"/>
    <property type="match status" value="1"/>
</dbReference>
<keyword evidence="9" id="KW-0732">Signal</keyword>
<evidence type="ECO:0000256" key="6">
    <source>
        <dbReference type="ARBA" id="ARBA00022801"/>
    </source>
</evidence>
<accession>A0A1S2N4N2</accession>
<evidence type="ECO:0000256" key="5">
    <source>
        <dbReference type="ARBA" id="ARBA00013244"/>
    </source>
</evidence>
<evidence type="ECO:0000256" key="9">
    <source>
        <dbReference type="SAM" id="SignalP"/>
    </source>
</evidence>
<evidence type="ECO:0000256" key="7">
    <source>
        <dbReference type="ARBA" id="ARBA00032572"/>
    </source>
</evidence>
<reference evidence="10 11" key="1">
    <citation type="submission" date="2014-10" db="EMBL/GenBank/DDBJ databases">
        <authorList>
            <person name="Seo M.-J."/>
            <person name="Seok Y.J."/>
            <person name="Cha I.-T."/>
        </authorList>
    </citation>
    <scope>NUCLEOTIDE SEQUENCE [LARGE SCALE GENOMIC DNA]</scope>
    <source>
        <strain evidence="10 11">NEU</strain>
    </source>
</reference>
<evidence type="ECO:0000256" key="8">
    <source>
        <dbReference type="ARBA" id="ARBA00048109"/>
    </source>
</evidence>
<dbReference type="GO" id="GO:0016788">
    <property type="term" value="F:hydrolase activity, acting on ester bonds"/>
    <property type="evidence" value="ECO:0007669"/>
    <property type="project" value="TreeGrafter"/>
</dbReference>
<gene>
    <name evidence="10" type="ORF">LO55_2484</name>
</gene>
<dbReference type="Pfam" id="PF00756">
    <property type="entry name" value="Esterase"/>
    <property type="match status" value="1"/>
</dbReference>
<evidence type="ECO:0000313" key="10">
    <source>
        <dbReference type="EMBL" id="OIJ39843.1"/>
    </source>
</evidence>
<evidence type="ECO:0000256" key="3">
    <source>
        <dbReference type="ARBA" id="ARBA00005874"/>
    </source>
</evidence>
<organism evidence="10 11">
    <name type="scientific">Massilia timonae</name>
    <dbReference type="NCBI Taxonomy" id="47229"/>
    <lineage>
        <taxon>Bacteria</taxon>
        <taxon>Pseudomonadati</taxon>
        <taxon>Pseudomonadota</taxon>
        <taxon>Betaproteobacteria</taxon>
        <taxon>Burkholderiales</taxon>
        <taxon>Oxalobacteraceae</taxon>
        <taxon>Telluria group</taxon>
        <taxon>Massilia</taxon>
    </lineage>
</organism>
<evidence type="ECO:0000313" key="11">
    <source>
        <dbReference type="Proteomes" id="UP000180246"/>
    </source>
</evidence>
<name>A0A1S2N4N2_9BURK</name>
<dbReference type="InterPro" id="IPR000801">
    <property type="entry name" value="Esterase-like"/>
</dbReference>
<dbReference type="EC" id="2.3.1.20" evidence="5"/>
<comment type="caution">
    <text evidence="10">The sequence shown here is derived from an EMBL/GenBank/DDBJ whole genome shotgun (WGS) entry which is preliminary data.</text>
</comment>
<dbReference type="EMBL" id="JRYB01000001">
    <property type="protein sequence ID" value="OIJ39843.1"/>
    <property type="molecule type" value="Genomic_DNA"/>
</dbReference>
<dbReference type="GO" id="GO:0050348">
    <property type="term" value="F:trehalose O-mycolyltransferase activity"/>
    <property type="evidence" value="ECO:0007669"/>
    <property type="project" value="UniProtKB-EC"/>
</dbReference>
<protein>
    <recommendedName>
        <fullName evidence="7">Acyl-CoA:diacylglycerol acyltransferase</fullName>
        <ecNumber evidence="4">2.3.1.122</ecNumber>
        <ecNumber evidence="5">2.3.1.20</ecNumber>
    </recommendedName>
</protein>
<dbReference type="GO" id="GO:0004144">
    <property type="term" value="F:diacylglycerol O-acyltransferase activity"/>
    <property type="evidence" value="ECO:0007669"/>
    <property type="project" value="UniProtKB-EC"/>
</dbReference>
<dbReference type="SUPFAM" id="SSF53474">
    <property type="entry name" value="alpha/beta-Hydrolases"/>
    <property type="match status" value="1"/>
</dbReference>
<keyword evidence="6" id="KW-0378">Hydrolase</keyword>
<evidence type="ECO:0000256" key="2">
    <source>
        <dbReference type="ARBA" id="ARBA00005622"/>
    </source>
</evidence>
<feature type="chain" id="PRO_5010373220" description="Acyl-CoA:diacylglycerol acyltransferase" evidence="9">
    <location>
        <begin position="30"/>
        <end position="303"/>
    </location>
</feature>
<dbReference type="InterPro" id="IPR006311">
    <property type="entry name" value="TAT_signal"/>
</dbReference>
<dbReference type="EC" id="2.3.1.122" evidence="4"/>
<dbReference type="InterPro" id="IPR052558">
    <property type="entry name" value="Siderophore_Hydrolase_D"/>
</dbReference>
<evidence type="ECO:0000256" key="1">
    <source>
        <dbReference type="ARBA" id="ARBA00000697"/>
    </source>
</evidence>
<sequence length="303" mass="32128">MPDSLLRRRLLGAAAVTTLAGLAAPLARAAEGWQTATLPLARQHDLTSAITGQHYRIFVAVPPGAAPAAGHPVLYALDGNATFPTLALMARSAGVRSRVTGQTPPVIVGIGYAGDQPYSSARGRDYTPPTGKAGPAAEGGADLFLDFIEKELKPLVATLAPLDPARQALYGHSYGGLCTLHALFSRPAMFQTYLAASPSIWYGERRVLTGMEGFAKRLASLPSKPSLMLAVGELEQPAANGAALEGRQAVAARRRMVDEARELADRLQADQTLARVRFHLLAHENHGSAMFPAMARGLEFFLA</sequence>
<dbReference type="PROSITE" id="PS51318">
    <property type="entry name" value="TAT"/>
    <property type="match status" value="1"/>
</dbReference>
<dbReference type="RefSeq" id="WP_071361661.1">
    <property type="nucleotide sequence ID" value="NZ_JRYB01000001.1"/>
</dbReference>
<dbReference type="PANTHER" id="PTHR40841">
    <property type="entry name" value="SIDEROPHORE TRIACETYLFUSARININE C ESTERASE"/>
    <property type="match status" value="1"/>
</dbReference>
<dbReference type="AlphaFoldDB" id="A0A1S2N4N2"/>
<proteinExistence type="inferred from homology"/>
<dbReference type="PANTHER" id="PTHR40841:SF2">
    <property type="entry name" value="SIDEROPHORE-DEGRADING ESTERASE (EUROFUNG)"/>
    <property type="match status" value="1"/>
</dbReference>
<evidence type="ECO:0000256" key="4">
    <source>
        <dbReference type="ARBA" id="ARBA00012820"/>
    </source>
</evidence>
<comment type="similarity">
    <text evidence="2">Belongs to the esterase D family.</text>
</comment>
<dbReference type="Proteomes" id="UP000180246">
    <property type="component" value="Unassembled WGS sequence"/>
</dbReference>
<comment type="catalytic activity">
    <reaction evidence="1">
        <text>2 alpha,alpha'-trehalose 6-mycolate = alpha,alpha'-trehalose 6,6'-bismycolate + alpha,alpha-trehalose</text>
        <dbReference type="Rhea" id="RHEA:23472"/>
        <dbReference type="ChEBI" id="CHEBI:16551"/>
        <dbReference type="ChEBI" id="CHEBI:18195"/>
        <dbReference type="ChEBI" id="CHEBI:18234"/>
        <dbReference type="EC" id="2.3.1.122"/>
    </reaction>
</comment>
<comment type="catalytic activity">
    <reaction evidence="8">
        <text>an acyl-CoA + a 1,2-diacyl-sn-glycerol = a triacyl-sn-glycerol + CoA</text>
        <dbReference type="Rhea" id="RHEA:10868"/>
        <dbReference type="ChEBI" id="CHEBI:17815"/>
        <dbReference type="ChEBI" id="CHEBI:57287"/>
        <dbReference type="ChEBI" id="CHEBI:58342"/>
        <dbReference type="ChEBI" id="CHEBI:64615"/>
        <dbReference type="EC" id="2.3.1.20"/>
    </reaction>
</comment>
<feature type="signal peptide" evidence="9">
    <location>
        <begin position="1"/>
        <end position="29"/>
    </location>
</feature>
<comment type="similarity">
    <text evidence="3">Belongs to the mycobacterial A85 antigen family.</text>
</comment>
<dbReference type="InterPro" id="IPR029058">
    <property type="entry name" value="AB_hydrolase_fold"/>
</dbReference>